<dbReference type="EMBL" id="BAABDD010000008">
    <property type="protein sequence ID" value="GAA3742100.1"/>
    <property type="molecule type" value="Genomic_DNA"/>
</dbReference>
<organism evidence="1 2">
    <name type="scientific">Salinactinospora qingdaonensis</name>
    <dbReference type="NCBI Taxonomy" id="702744"/>
    <lineage>
        <taxon>Bacteria</taxon>
        <taxon>Bacillati</taxon>
        <taxon>Actinomycetota</taxon>
        <taxon>Actinomycetes</taxon>
        <taxon>Streptosporangiales</taxon>
        <taxon>Nocardiopsidaceae</taxon>
        <taxon>Salinactinospora</taxon>
    </lineage>
</organism>
<dbReference type="RefSeq" id="WP_344970574.1">
    <property type="nucleotide sequence ID" value="NZ_BAABDD010000008.1"/>
</dbReference>
<reference evidence="2" key="1">
    <citation type="journal article" date="2019" name="Int. J. Syst. Evol. Microbiol.">
        <title>The Global Catalogue of Microorganisms (GCM) 10K type strain sequencing project: providing services to taxonomists for standard genome sequencing and annotation.</title>
        <authorList>
            <consortium name="The Broad Institute Genomics Platform"/>
            <consortium name="The Broad Institute Genome Sequencing Center for Infectious Disease"/>
            <person name="Wu L."/>
            <person name="Ma J."/>
        </authorList>
    </citation>
    <scope>NUCLEOTIDE SEQUENCE [LARGE SCALE GENOMIC DNA]</scope>
    <source>
        <strain evidence="2">JCM 17137</strain>
    </source>
</reference>
<dbReference type="Proteomes" id="UP001500908">
    <property type="component" value="Unassembled WGS sequence"/>
</dbReference>
<dbReference type="NCBIfam" id="NF047719">
    <property type="entry name" value="SCO6745_fam_HTH"/>
    <property type="match status" value="1"/>
</dbReference>
<keyword evidence="2" id="KW-1185">Reference proteome</keyword>
<evidence type="ECO:0000313" key="1">
    <source>
        <dbReference type="EMBL" id="GAA3742100.1"/>
    </source>
</evidence>
<protein>
    <submittedName>
        <fullName evidence="1">EvbL</fullName>
    </submittedName>
</protein>
<evidence type="ECO:0000313" key="2">
    <source>
        <dbReference type="Proteomes" id="UP001500908"/>
    </source>
</evidence>
<sequence length="246" mass="26214">MNDTLSFVRAACPVVHRIGGAWFFTEDVAREGAKVGVTDRFALYAAGRGGVLGDCHPDVVASAFAFFPPQLVAAKYREGIAATPPMECARAYAAGLAAWGDRLLGDLPGVERLADFGRRIADSVRPMGLPLFAGWRALPAPSGPGGAAALALQVLRELRGDLHIHAVVAKELTPLEAILGKDGPERARELSYPEPYPPIEDFVDRREAAEDLTDRLVAPAYAVLDATERSDFLSLLRAAEAATLAP</sequence>
<dbReference type="InterPro" id="IPR054058">
    <property type="entry name" value="HTH_67"/>
</dbReference>
<proteinExistence type="predicted"/>
<gene>
    <name evidence="1" type="ORF">GCM10022402_22280</name>
</gene>
<accession>A0ABP7FKI8</accession>
<name>A0ABP7FKI8_9ACTN</name>
<comment type="caution">
    <text evidence="1">The sequence shown here is derived from an EMBL/GenBank/DDBJ whole genome shotgun (WGS) entry which is preliminary data.</text>
</comment>
<dbReference type="Pfam" id="PF21863">
    <property type="entry name" value="HTH_67"/>
    <property type="match status" value="1"/>
</dbReference>